<keyword evidence="2" id="KW-1185">Reference proteome</keyword>
<evidence type="ECO:0000313" key="2">
    <source>
        <dbReference type="Proteomes" id="UP001320706"/>
    </source>
</evidence>
<evidence type="ECO:0000313" key="1">
    <source>
        <dbReference type="EMBL" id="KAK8217270.1"/>
    </source>
</evidence>
<reference evidence="1" key="1">
    <citation type="submission" date="2024-02" db="EMBL/GenBank/DDBJ databases">
        <title>Metagenome Assembled Genome of Zalaria obscura JY119.</title>
        <authorList>
            <person name="Vighnesh L."/>
            <person name="Jagadeeshwari U."/>
            <person name="Venkata Ramana C."/>
            <person name="Sasikala C."/>
        </authorList>
    </citation>
    <scope>NUCLEOTIDE SEQUENCE</scope>
    <source>
        <strain evidence="1">JY119</strain>
    </source>
</reference>
<organism evidence="1 2">
    <name type="scientific">Zalaria obscura</name>
    <dbReference type="NCBI Taxonomy" id="2024903"/>
    <lineage>
        <taxon>Eukaryota</taxon>
        <taxon>Fungi</taxon>
        <taxon>Dikarya</taxon>
        <taxon>Ascomycota</taxon>
        <taxon>Pezizomycotina</taxon>
        <taxon>Dothideomycetes</taxon>
        <taxon>Dothideomycetidae</taxon>
        <taxon>Dothideales</taxon>
        <taxon>Zalariaceae</taxon>
        <taxon>Zalaria</taxon>
    </lineage>
</organism>
<accession>A0ACC3SKP7</accession>
<sequence length="276" mass="29038">MLLTAITLALLSRALAAPVELEERQSCPNIHIFGARETTAPQGYGSAGTVVNLILNAHPGSTAEAIVYPAAGGNSYGSSVQAGVQAVTNAVTSFAAKCPNTELVLVGYSQGAQIIDDALCGGGDTNMGISSTTAPISAAVGAKVKAVIWMGDPRHTPGAPYNVGTSTADGFDPRPASQTCATYASRIKSYCDASDPYCSNGNNPATHQGYGSETEHSEEHRTCLLRDKMDLWPDKTPGFAYQLRLLHPSNTIQYAQRSIVHRISRSFRCYGAGEPT</sequence>
<name>A0ACC3SKP7_9PEZI</name>
<proteinExistence type="predicted"/>
<gene>
    <name evidence="1" type="ORF">M8818_001523</name>
</gene>
<dbReference type="EMBL" id="JAMKPW020000006">
    <property type="protein sequence ID" value="KAK8217270.1"/>
    <property type="molecule type" value="Genomic_DNA"/>
</dbReference>
<dbReference type="Proteomes" id="UP001320706">
    <property type="component" value="Unassembled WGS sequence"/>
</dbReference>
<protein>
    <submittedName>
        <fullName evidence="1">Uncharacterized protein</fullName>
    </submittedName>
</protein>
<comment type="caution">
    <text evidence="1">The sequence shown here is derived from an EMBL/GenBank/DDBJ whole genome shotgun (WGS) entry which is preliminary data.</text>
</comment>